<accession>A0A556MJ15</accession>
<sequence>MKKLIILAGFLISVSVSFSQTIDSRILKNKGKEAEKMYEYNKNSYNYLLFELDHSYEIVPKKSLSKEQRNLIKKDVYLTDADILNLGTSNFNFYDLGIKLSKSERQYVQIDKERVLVFYAIPEITKAFTTSSLNTK</sequence>
<protein>
    <submittedName>
        <fullName evidence="2">Uncharacterized protein</fullName>
    </submittedName>
</protein>
<dbReference type="EMBL" id="VLPL01000010">
    <property type="protein sequence ID" value="TSJ39914.1"/>
    <property type="molecule type" value="Genomic_DNA"/>
</dbReference>
<evidence type="ECO:0000313" key="2">
    <source>
        <dbReference type="EMBL" id="TSJ39914.1"/>
    </source>
</evidence>
<name>A0A556MJ15_9FLAO</name>
<organism evidence="2 3">
    <name type="scientific">Fluviicola chungangensis</name>
    <dbReference type="NCBI Taxonomy" id="2597671"/>
    <lineage>
        <taxon>Bacteria</taxon>
        <taxon>Pseudomonadati</taxon>
        <taxon>Bacteroidota</taxon>
        <taxon>Flavobacteriia</taxon>
        <taxon>Flavobacteriales</taxon>
        <taxon>Crocinitomicaceae</taxon>
        <taxon>Fluviicola</taxon>
    </lineage>
</organism>
<feature type="chain" id="PRO_5021795258" evidence="1">
    <location>
        <begin position="20"/>
        <end position="136"/>
    </location>
</feature>
<dbReference type="OrthoDB" id="9553483at2"/>
<evidence type="ECO:0000313" key="3">
    <source>
        <dbReference type="Proteomes" id="UP000316008"/>
    </source>
</evidence>
<gene>
    <name evidence="2" type="ORF">FO442_16530</name>
</gene>
<keyword evidence="1" id="KW-0732">Signal</keyword>
<proteinExistence type="predicted"/>
<evidence type="ECO:0000256" key="1">
    <source>
        <dbReference type="SAM" id="SignalP"/>
    </source>
</evidence>
<dbReference type="Proteomes" id="UP000316008">
    <property type="component" value="Unassembled WGS sequence"/>
</dbReference>
<keyword evidence="3" id="KW-1185">Reference proteome</keyword>
<comment type="caution">
    <text evidence="2">The sequence shown here is derived from an EMBL/GenBank/DDBJ whole genome shotgun (WGS) entry which is preliminary data.</text>
</comment>
<feature type="signal peptide" evidence="1">
    <location>
        <begin position="1"/>
        <end position="19"/>
    </location>
</feature>
<reference evidence="2 3" key="1">
    <citation type="submission" date="2019-07" db="EMBL/GenBank/DDBJ databases">
        <authorList>
            <person name="Huq M.A."/>
        </authorList>
    </citation>
    <scope>NUCLEOTIDE SEQUENCE [LARGE SCALE GENOMIC DNA]</scope>
    <source>
        <strain evidence="2 3">MAH-3</strain>
    </source>
</reference>
<dbReference type="RefSeq" id="WP_144334330.1">
    <property type="nucleotide sequence ID" value="NZ_VLPL01000010.1"/>
</dbReference>
<dbReference type="AlphaFoldDB" id="A0A556MJ15"/>